<protein>
    <submittedName>
        <fullName evidence="2">Uncharacterized protein</fullName>
    </submittedName>
</protein>
<feature type="transmembrane region" description="Helical" evidence="1">
    <location>
        <begin position="158"/>
        <end position="182"/>
    </location>
</feature>
<keyword evidence="3" id="KW-1185">Reference proteome</keyword>
<feature type="transmembrane region" description="Helical" evidence="1">
    <location>
        <begin position="127"/>
        <end position="146"/>
    </location>
</feature>
<sequence>MAKRPKSASSVATGGGTAIGYKVDPLSGRWPHGGFALMRFAYERTPGRPASDATWAWSVRRAARRAVWILPGYAIVYGSVTLVGAGDAPFLAQGRPAHLLGWIAALWLGVLAALAITGLLVAARTRVLATAGLLVGVAGTMLLLPFGGLPDTSATFGASGRVIAVTGGALYSLGWGLTGLALFRSGVFSRGDGVMVMVAAPMLGLGGMLASALHSLGAVVLLAAGVGVGWRAGRLLPSSARASLTRASRPGAVAATVPAGDSVVVATSPATP</sequence>
<reference evidence="2 3" key="1">
    <citation type="submission" date="2024-01" db="EMBL/GenBank/DDBJ databases">
        <title>Genome insights into Plantactinospora sonchi sp. nov.</title>
        <authorList>
            <person name="Wang L."/>
        </authorList>
    </citation>
    <scope>NUCLEOTIDE SEQUENCE [LARGE SCALE GENOMIC DNA]</scope>
    <source>
        <strain evidence="2 3">NEAU-QY2</strain>
    </source>
</reference>
<dbReference type="RefSeq" id="WP_331216548.1">
    <property type="nucleotide sequence ID" value="NZ_JAZGQK010000021.1"/>
</dbReference>
<keyword evidence="1" id="KW-0472">Membrane</keyword>
<dbReference type="EMBL" id="JAZGQK010000021">
    <property type="protein sequence ID" value="MEE6261460.1"/>
    <property type="molecule type" value="Genomic_DNA"/>
</dbReference>
<name>A0ABU7RY80_9ACTN</name>
<evidence type="ECO:0000313" key="3">
    <source>
        <dbReference type="Proteomes" id="UP001332243"/>
    </source>
</evidence>
<evidence type="ECO:0000313" key="2">
    <source>
        <dbReference type="EMBL" id="MEE6261460.1"/>
    </source>
</evidence>
<keyword evidence="1" id="KW-1133">Transmembrane helix</keyword>
<feature type="transmembrane region" description="Helical" evidence="1">
    <location>
        <begin position="66"/>
        <end position="85"/>
    </location>
</feature>
<organism evidence="2 3">
    <name type="scientific">Plantactinospora sonchi</name>
    <dbReference type="NCBI Taxonomy" id="1544735"/>
    <lineage>
        <taxon>Bacteria</taxon>
        <taxon>Bacillati</taxon>
        <taxon>Actinomycetota</taxon>
        <taxon>Actinomycetes</taxon>
        <taxon>Micromonosporales</taxon>
        <taxon>Micromonosporaceae</taxon>
        <taxon>Plantactinospora</taxon>
    </lineage>
</organism>
<comment type="caution">
    <text evidence="2">The sequence shown here is derived from an EMBL/GenBank/DDBJ whole genome shotgun (WGS) entry which is preliminary data.</text>
</comment>
<feature type="transmembrane region" description="Helical" evidence="1">
    <location>
        <begin position="97"/>
        <end position="120"/>
    </location>
</feature>
<gene>
    <name evidence="2" type="ORF">V1633_23535</name>
</gene>
<proteinExistence type="predicted"/>
<keyword evidence="1" id="KW-0812">Transmembrane</keyword>
<evidence type="ECO:0000256" key="1">
    <source>
        <dbReference type="SAM" id="Phobius"/>
    </source>
</evidence>
<dbReference type="Proteomes" id="UP001332243">
    <property type="component" value="Unassembled WGS sequence"/>
</dbReference>
<accession>A0ABU7RY80</accession>